<evidence type="ECO:0000313" key="1">
    <source>
        <dbReference type="EMBL" id="QCD85899.1"/>
    </source>
</evidence>
<sequence length="116" mass="12838">MVTSASAPGGKLRAAKRYTPSANSRDFIALHHIGTRPYGFLQYNDSIHQSFGGTTFFPDQNHSKTHRTPKSSQFHSRRLAGIHHRQTVHRKTQELGCRFMAPGGTGIHCQAVPQGT</sequence>
<organism evidence="1 2">
    <name type="scientific">Vigna unguiculata</name>
    <name type="common">Cowpea</name>
    <dbReference type="NCBI Taxonomy" id="3917"/>
    <lineage>
        <taxon>Eukaryota</taxon>
        <taxon>Viridiplantae</taxon>
        <taxon>Streptophyta</taxon>
        <taxon>Embryophyta</taxon>
        <taxon>Tracheophyta</taxon>
        <taxon>Spermatophyta</taxon>
        <taxon>Magnoliopsida</taxon>
        <taxon>eudicotyledons</taxon>
        <taxon>Gunneridae</taxon>
        <taxon>Pentapetalae</taxon>
        <taxon>rosids</taxon>
        <taxon>fabids</taxon>
        <taxon>Fabales</taxon>
        <taxon>Fabaceae</taxon>
        <taxon>Papilionoideae</taxon>
        <taxon>50 kb inversion clade</taxon>
        <taxon>NPAAA clade</taxon>
        <taxon>indigoferoid/millettioid clade</taxon>
        <taxon>Phaseoleae</taxon>
        <taxon>Vigna</taxon>
    </lineage>
</organism>
<dbReference type="EMBL" id="CP039347">
    <property type="protein sequence ID" value="QCD85899.1"/>
    <property type="molecule type" value="Genomic_DNA"/>
</dbReference>
<accession>A0A4D6LBI5</accession>
<keyword evidence="2" id="KW-1185">Reference proteome</keyword>
<evidence type="ECO:0000313" key="2">
    <source>
        <dbReference type="Proteomes" id="UP000501690"/>
    </source>
</evidence>
<dbReference type="Proteomes" id="UP000501690">
    <property type="component" value="Linkage Group LG3"/>
</dbReference>
<gene>
    <name evidence="1" type="ORF">DEO72_LG3g420</name>
</gene>
<proteinExistence type="predicted"/>
<protein>
    <submittedName>
        <fullName evidence="1">Uncharacterized protein</fullName>
    </submittedName>
</protein>
<dbReference type="AlphaFoldDB" id="A0A4D6LBI5"/>
<name>A0A4D6LBI5_VIGUN</name>
<reference evidence="1 2" key="1">
    <citation type="submission" date="2019-04" db="EMBL/GenBank/DDBJ databases">
        <title>An improved genome assembly and genetic linkage map for asparagus bean, Vigna unguiculata ssp. sesquipedialis.</title>
        <authorList>
            <person name="Xia Q."/>
            <person name="Zhang R."/>
            <person name="Dong Y."/>
        </authorList>
    </citation>
    <scope>NUCLEOTIDE SEQUENCE [LARGE SCALE GENOMIC DNA]</scope>
    <source>
        <tissue evidence="1">Leaf</tissue>
    </source>
</reference>